<accession>A0A764S609</accession>
<evidence type="ECO:0000313" key="1">
    <source>
        <dbReference type="EMBL" id="HAG5111379.1"/>
    </source>
</evidence>
<protein>
    <recommendedName>
        <fullName evidence="2">Lipoprotein</fullName>
    </recommendedName>
</protein>
<gene>
    <name evidence="1" type="ORF">G8717_004280</name>
</gene>
<dbReference type="PROSITE" id="PS51257">
    <property type="entry name" value="PROKAR_LIPOPROTEIN"/>
    <property type="match status" value="1"/>
</dbReference>
<comment type="caution">
    <text evidence="1">The sequence shown here is derived from an EMBL/GenBank/DDBJ whole genome shotgun (WGS) entry which is preliminary data.</text>
</comment>
<dbReference type="EMBL" id="DAAYOT010000018">
    <property type="protein sequence ID" value="HAG5111379.1"/>
    <property type="molecule type" value="Genomic_DNA"/>
</dbReference>
<dbReference type="AlphaFoldDB" id="A0A764S609"/>
<evidence type="ECO:0008006" key="2">
    <source>
        <dbReference type="Google" id="ProtNLM"/>
    </source>
</evidence>
<proteinExistence type="predicted"/>
<organism evidence="1">
    <name type="scientific">Salmonella enterica</name>
    <name type="common">Salmonella choleraesuis</name>
    <dbReference type="NCBI Taxonomy" id="28901"/>
    <lineage>
        <taxon>Bacteria</taxon>
        <taxon>Pseudomonadati</taxon>
        <taxon>Pseudomonadota</taxon>
        <taxon>Gammaproteobacteria</taxon>
        <taxon>Enterobacterales</taxon>
        <taxon>Enterobacteriaceae</taxon>
        <taxon>Salmonella</taxon>
    </lineage>
</organism>
<name>A0A764S609_SALER</name>
<sequence length="140" mass="15906">MKKVILVGILIVLGGCSATQNMDKGLRALSGKKIDTAFRVLGYPENKQEFNGVTVYIWNNSLNTVRVYTEPRMVYGTVGKEEIRTIVNENQYVPVTLSCRIQIAVDKNGYIKDYSYDDDGGCLSYSRRLEKYTDYGSLYY</sequence>
<reference evidence="1" key="2">
    <citation type="submission" date="2020-02" db="EMBL/GenBank/DDBJ databases">
        <authorList>
            <consortium name="NCBI Pathogen Detection Project"/>
        </authorList>
    </citation>
    <scope>NUCLEOTIDE SEQUENCE</scope>
    <source>
        <strain evidence="1">MA.0809R10500</strain>
    </source>
</reference>
<reference evidence="1" key="1">
    <citation type="journal article" date="2018" name="Genome Biol.">
        <title>SKESA: strategic k-mer extension for scrupulous assemblies.</title>
        <authorList>
            <person name="Souvorov A."/>
            <person name="Agarwala R."/>
            <person name="Lipman D.J."/>
        </authorList>
    </citation>
    <scope>NUCLEOTIDE SEQUENCE</scope>
    <source>
        <strain evidence="1">MA.0809R10500</strain>
    </source>
</reference>